<feature type="transmembrane region" description="Helical" evidence="5">
    <location>
        <begin position="418"/>
        <end position="436"/>
    </location>
</feature>
<comment type="caution">
    <text evidence="7">The sequence shown here is derived from an EMBL/GenBank/DDBJ whole genome shotgun (WGS) entry which is preliminary data.</text>
</comment>
<evidence type="ECO:0000259" key="6">
    <source>
        <dbReference type="Pfam" id="PF03151"/>
    </source>
</evidence>
<dbReference type="EMBL" id="JAGSYN010000043">
    <property type="protein sequence ID" value="KAG7666106.1"/>
    <property type="molecule type" value="Genomic_DNA"/>
</dbReference>
<protein>
    <recommendedName>
        <fullName evidence="6">Sugar phosphate transporter domain-containing protein</fullName>
    </recommendedName>
</protein>
<accession>A0A8J5US65</accession>
<sequence>MNRIKSLLPPISIKTTITCLLWYTVSSITSQLTKLILTRFPYPLFLSQCQFLTGACLAFTFISFTQLFPQVIDVLPDDSVPIDPSRPIFQIALLLKILPLGLFQFAGKYFSLNATSLIPLSTTSSIKALSPLLIVLAYRTVYKVIFPIITYLSLIPLLLGVILIITSDSISNSKKNLLENENNTGLDTKHITGIVYCFVSTIIFAAQNVYGKQLVSWDNSDSTAHNPASLVLNTELTRPGTPLVTDFDEKSNGGSYFNPKKSKQQYVRSRPSIHLPYSTSDLNLNEKRENYTYSPLNNVNYIQTVHDNNSMVNNPFAYLVERFQLDKIPKPDKLTIVLYCSLVGSALSLPPFIMNEMPKIYLQLSNEMPKEGTIHTTSEVITIFVLIFLDSLSHFMQFMLSFHLLGSIPALSYSVASMMKRILIIAVSIVLAIGHTSGGDGQRDNEKWFGKISTEQFLGLGLIAVGLYCYDRWGSRSLKPSRT</sequence>
<feature type="domain" description="Sugar phosphate transporter" evidence="6">
    <location>
        <begin position="14"/>
        <end position="163"/>
    </location>
</feature>
<organism evidence="7 8">
    <name type="scientific">[Candida] subhashii</name>
    <dbReference type="NCBI Taxonomy" id="561895"/>
    <lineage>
        <taxon>Eukaryota</taxon>
        <taxon>Fungi</taxon>
        <taxon>Dikarya</taxon>
        <taxon>Ascomycota</taxon>
        <taxon>Saccharomycotina</taxon>
        <taxon>Pichiomycetes</taxon>
        <taxon>Debaryomycetaceae</taxon>
        <taxon>Spathaspora</taxon>
    </lineage>
</organism>
<keyword evidence="2 5" id="KW-0812">Transmembrane</keyword>
<gene>
    <name evidence="7" type="ORF">J8A68_000362</name>
</gene>
<dbReference type="OrthoDB" id="1588579at2759"/>
<keyword evidence="4 5" id="KW-0472">Membrane</keyword>
<dbReference type="Proteomes" id="UP000694255">
    <property type="component" value="Unassembled WGS sequence"/>
</dbReference>
<name>A0A8J5US65_9ASCO</name>
<comment type="subcellular location">
    <subcellularLocation>
        <location evidence="1">Membrane</location>
        <topology evidence="1">Multi-pass membrane protein</topology>
    </subcellularLocation>
</comment>
<evidence type="ECO:0000256" key="2">
    <source>
        <dbReference type="ARBA" id="ARBA00022692"/>
    </source>
</evidence>
<feature type="domain" description="Sugar phosphate transporter" evidence="6">
    <location>
        <begin position="332"/>
        <end position="431"/>
    </location>
</feature>
<reference evidence="7 8" key="1">
    <citation type="journal article" date="2021" name="DNA Res.">
        <title>Genome analysis of Candida subhashii reveals its hybrid nature and dual mitochondrial genome conformations.</title>
        <authorList>
            <person name="Mixao V."/>
            <person name="Hegedusova E."/>
            <person name="Saus E."/>
            <person name="Pryszcz L.P."/>
            <person name="Cillingova A."/>
            <person name="Nosek J."/>
            <person name="Gabaldon T."/>
        </authorList>
    </citation>
    <scope>NUCLEOTIDE SEQUENCE [LARGE SCALE GENOMIC DNA]</scope>
    <source>
        <strain evidence="7 8">CBS 10753</strain>
    </source>
</reference>
<evidence type="ECO:0000256" key="4">
    <source>
        <dbReference type="ARBA" id="ARBA00023136"/>
    </source>
</evidence>
<evidence type="ECO:0000313" key="7">
    <source>
        <dbReference type="EMBL" id="KAG7666106.1"/>
    </source>
</evidence>
<keyword evidence="8" id="KW-1185">Reference proteome</keyword>
<feature type="transmembrane region" description="Helical" evidence="5">
    <location>
        <begin position="448"/>
        <end position="470"/>
    </location>
</feature>
<dbReference type="RefSeq" id="XP_049266338.1">
    <property type="nucleotide sequence ID" value="XM_049407521.1"/>
</dbReference>
<evidence type="ECO:0000256" key="3">
    <source>
        <dbReference type="ARBA" id="ARBA00022989"/>
    </source>
</evidence>
<evidence type="ECO:0000313" key="8">
    <source>
        <dbReference type="Proteomes" id="UP000694255"/>
    </source>
</evidence>
<dbReference type="AlphaFoldDB" id="A0A8J5US65"/>
<feature type="transmembrane region" description="Helical" evidence="5">
    <location>
        <begin position="49"/>
        <end position="68"/>
    </location>
</feature>
<feature type="transmembrane region" description="Helical" evidence="5">
    <location>
        <begin position="336"/>
        <end position="354"/>
    </location>
</feature>
<keyword evidence="3 5" id="KW-1133">Transmembrane helix</keyword>
<dbReference type="PANTHER" id="PTHR11132">
    <property type="entry name" value="SOLUTE CARRIER FAMILY 35"/>
    <property type="match status" value="1"/>
</dbReference>
<evidence type="ECO:0000256" key="5">
    <source>
        <dbReference type="SAM" id="Phobius"/>
    </source>
</evidence>
<dbReference type="InterPro" id="IPR050186">
    <property type="entry name" value="TPT_transporter"/>
</dbReference>
<proteinExistence type="predicted"/>
<feature type="transmembrane region" description="Helical" evidence="5">
    <location>
        <begin position="144"/>
        <end position="165"/>
    </location>
</feature>
<dbReference type="GeneID" id="73467163"/>
<feature type="transmembrane region" description="Helical" evidence="5">
    <location>
        <begin position="380"/>
        <end position="406"/>
    </location>
</feature>
<evidence type="ECO:0000256" key="1">
    <source>
        <dbReference type="ARBA" id="ARBA00004141"/>
    </source>
</evidence>
<dbReference type="InterPro" id="IPR004853">
    <property type="entry name" value="Sugar_P_trans_dom"/>
</dbReference>
<dbReference type="Pfam" id="PF03151">
    <property type="entry name" value="TPT"/>
    <property type="match status" value="2"/>
</dbReference>
<dbReference type="GO" id="GO:0016020">
    <property type="term" value="C:membrane"/>
    <property type="evidence" value="ECO:0007669"/>
    <property type="project" value="UniProtKB-SubCell"/>
</dbReference>